<keyword evidence="3" id="KW-0539">Nucleus</keyword>
<dbReference type="GO" id="GO:0031053">
    <property type="term" value="P:primary miRNA processing"/>
    <property type="evidence" value="ECO:0007669"/>
    <property type="project" value="TreeGrafter"/>
</dbReference>
<dbReference type="GeneID" id="17085291"/>
<feature type="domain" description="SERRATE/Ars2 C-terminal" evidence="5">
    <location>
        <begin position="556"/>
        <end position="627"/>
    </location>
</feature>
<accession>M2VT22</accession>
<dbReference type="Gramene" id="EME26311">
    <property type="protein sequence ID" value="EME26311"/>
    <property type="gene ID" value="Gasu_60410"/>
</dbReference>
<evidence type="ECO:0000313" key="7">
    <source>
        <dbReference type="EMBL" id="EME26311.1"/>
    </source>
</evidence>
<proteinExistence type="inferred from homology"/>
<dbReference type="GO" id="GO:0016604">
    <property type="term" value="C:nuclear body"/>
    <property type="evidence" value="ECO:0007669"/>
    <property type="project" value="TreeGrafter"/>
</dbReference>
<organism evidence="7 8">
    <name type="scientific">Galdieria sulphuraria</name>
    <name type="common">Red alga</name>
    <dbReference type="NCBI Taxonomy" id="130081"/>
    <lineage>
        <taxon>Eukaryota</taxon>
        <taxon>Rhodophyta</taxon>
        <taxon>Bangiophyceae</taxon>
        <taxon>Galdieriales</taxon>
        <taxon>Galdieriaceae</taxon>
        <taxon>Galdieria</taxon>
    </lineage>
</organism>
<dbReference type="RefSeq" id="XP_005702831.1">
    <property type="nucleotide sequence ID" value="XM_005702774.1"/>
</dbReference>
<dbReference type="PANTHER" id="PTHR13165:SF0">
    <property type="entry name" value="SERRATE RNA EFFECTOR MOLECULE HOMOLOG"/>
    <property type="match status" value="1"/>
</dbReference>
<keyword evidence="8" id="KW-1185">Reference proteome</keyword>
<evidence type="ECO:0000313" key="8">
    <source>
        <dbReference type="Proteomes" id="UP000030680"/>
    </source>
</evidence>
<dbReference type="Pfam" id="PF12066">
    <property type="entry name" value="SERRATE_Ars2_N"/>
    <property type="match status" value="1"/>
</dbReference>
<dbReference type="STRING" id="130081.M2VT22"/>
<reference evidence="8" key="1">
    <citation type="journal article" date="2013" name="Science">
        <title>Gene transfer from bacteria and archaea facilitated evolution of an extremophilic eukaryote.</title>
        <authorList>
            <person name="Schonknecht G."/>
            <person name="Chen W.H."/>
            <person name="Ternes C.M."/>
            <person name="Barbier G.G."/>
            <person name="Shrestha R.P."/>
            <person name="Stanke M."/>
            <person name="Brautigam A."/>
            <person name="Baker B.J."/>
            <person name="Banfield J.F."/>
            <person name="Garavito R.M."/>
            <person name="Carr K."/>
            <person name="Wilkerson C."/>
            <person name="Rensing S.A."/>
            <person name="Gagneul D."/>
            <person name="Dickenson N.E."/>
            <person name="Oesterhelt C."/>
            <person name="Lercher M.J."/>
            <person name="Weber A.P."/>
        </authorList>
    </citation>
    <scope>NUCLEOTIDE SEQUENCE [LARGE SCALE GENOMIC DNA]</scope>
    <source>
        <strain evidence="8">074W</strain>
    </source>
</reference>
<feature type="region of interest" description="Disordered" evidence="4">
    <location>
        <begin position="677"/>
        <end position="734"/>
    </location>
</feature>
<sequence length="734" mass="85539">MSQGSTLTGEQQVENNPNLGDSMDGGNSKVASAEPLPPPPRRGSSGFPRRGSSRFRSRGQRGPFTSSHFRMAQQLVTTGKHGQYIQSLGRRQHRDWDESFEGGSRVAGSREQYPFHDPFYKKRRKSSRDSHWSSDEETEPLSFKEFLSREDNSITPEQAQEAYKKYKKEFYKRKPKYFFEKHMNEEWFCEKYHPSKVLERVNRIRQSCKEQVERFKEMLGKESIDTLAPSLEAKQEVVETTNVDGNDNGKVQHKDEEEMKEEEEEDNDDDDDTFKEQQIIHSNNMNMESEGISTTDSEPSCCVFLRGIPCWMSRQLLENTLKYVKKEDKWEPIQLLRLKLSEVKPEKNLERFGWAYYESVDEASRVMEYWNGQKLWKPNQEQEDKSEDNCYVLDMRFNHEPRKKYDKRRNTPVILPELFQSARRLEHDAKQIVFVMRHLDYLRDISQLNPLTDEMLNGLSTERRIDVCSFYLRFVHGYCYYSGVECVDPDDDPLPPAPLRPPKKDNNMSEYQKGGDVLESNRKTGAEWRVDEPVNAILQRNYDHPKGTVSIDSESLREERIAEWLEENTKYEGQGRYRCSLPPFKLFQGKEYVHKHLRTKHTEEMQKVIEKADKEQFIENYLNDPNHLDDSKVFDIRMGRNMSSGYMPVLLPSGMVAPMQFVPGSFHTVRGSHLYRGMKRRGRRRVGGLRNSGMGHSDPRAAQGPRHYADLDAPPQGGPSVDTLLSELPDMDSL</sequence>
<comment type="subcellular location">
    <subcellularLocation>
        <location evidence="1">Nucleus</location>
    </subcellularLocation>
</comment>
<feature type="domain" description="SERRATE/Ars2 N-terminal" evidence="6">
    <location>
        <begin position="144"/>
        <end position="237"/>
    </location>
</feature>
<feature type="compositionally biased region" description="Acidic residues" evidence="4">
    <location>
        <begin position="258"/>
        <end position="273"/>
    </location>
</feature>
<dbReference type="InterPro" id="IPR021933">
    <property type="entry name" value="SERRATE/Ars2_N"/>
</dbReference>
<dbReference type="Pfam" id="PF04959">
    <property type="entry name" value="ARS2"/>
    <property type="match status" value="1"/>
</dbReference>
<protein>
    <submittedName>
        <fullName evidence="7">DNA binding / transcription factor</fullName>
    </submittedName>
</protein>
<gene>
    <name evidence="7" type="ORF">Gasu_60410</name>
</gene>
<dbReference type="AlphaFoldDB" id="M2VT22"/>
<evidence type="ECO:0000259" key="5">
    <source>
        <dbReference type="Pfam" id="PF04959"/>
    </source>
</evidence>
<dbReference type="KEGG" id="gsl:Gasu_60410"/>
<feature type="compositionally biased region" description="Basic residues" evidence="4">
    <location>
        <begin position="677"/>
        <end position="687"/>
    </location>
</feature>
<evidence type="ECO:0000256" key="3">
    <source>
        <dbReference type="ARBA" id="ARBA00023242"/>
    </source>
</evidence>
<evidence type="ECO:0000256" key="1">
    <source>
        <dbReference type="ARBA" id="ARBA00004123"/>
    </source>
</evidence>
<dbReference type="EMBL" id="KB454553">
    <property type="protein sequence ID" value="EME26311.1"/>
    <property type="molecule type" value="Genomic_DNA"/>
</dbReference>
<dbReference type="Proteomes" id="UP000030680">
    <property type="component" value="Unassembled WGS sequence"/>
</dbReference>
<dbReference type="InterPro" id="IPR039727">
    <property type="entry name" value="SE/Ars2"/>
</dbReference>
<dbReference type="InterPro" id="IPR007042">
    <property type="entry name" value="SERRATE/Ars2_C"/>
</dbReference>
<evidence type="ECO:0000256" key="4">
    <source>
        <dbReference type="SAM" id="MobiDB-lite"/>
    </source>
</evidence>
<evidence type="ECO:0000259" key="6">
    <source>
        <dbReference type="Pfam" id="PF12066"/>
    </source>
</evidence>
<dbReference type="OrthoDB" id="342064at2759"/>
<feature type="region of interest" description="Disordered" evidence="4">
    <location>
        <begin position="1"/>
        <end position="113"/>
    </location>
</feature>
<dbReference type="InterPro" id="IPR012677">
    <property type="entry name" value="Nucleotide-bd_a/b_plait_sf"/>
</dbReference>
<name>M2VT22_GALSU</name>
<feature type="region of interest" description="Disordered" evidence="4">
    <location>
        <begin position="237"/>
        <end position="273"/>
    </location>
</feature>
<feature type="region of interest" description="Disordered" evidence="4">
    <location>
        <begin position="492"/>
        <end position="513"/>
    </location>
</feature>
<evidence type="ECO:0000256" key="2">
    <source>
        <dbReference type="ARBA" id="ARBA00005407"/>
    </source>
</evidence>
<dbReference type="Gene3D" id="3.30.70.330">
    <property type="match status" value="1"/>
</dbReference>
<dbReference type="OMA" id="METYRAN"/>
<feature type="compositionally biased region" description="Polar residues" evidence="4">
    <location>
        <begin position="1"/>
        <end position="19"/>
    </location>
</feature>
<dbReference type="eggNOG" id="KOG2295">
    <property type="taxonomic scope" value="Eukaryota"/>
</dbReference>
<comment type="similarity">
    <text evidence="2">Belongs to the ARS2 family.</text>
</comment>
<dbReference type="PANTHER" id="PTHR13165">
    <property type="entry name" value="ARSENITE-RESISTANCE PROTEIN 2"/>
    <property type="match status" value="1"/>
</dbReference>